<dbReference type="InterPro" id="IPR036388">
    <property type="entry name" value="WH-like_DNA-bd_sf"/>
</dbReference>
<dbReference type="EMBL" id="JACIEN010000003">
    <property type="protein sequence ID" value="MBB4017603.1"/>
    <property type="molecule type" value="Genomic_DNA"/>
</dbReference>
<evidence type="ECO:0000256" key="1">
    <source>
        <dbReference type="SAM" id="MobiDB-lite"/>
    </source>
</evidence>
<feature type="compositionally biased region" description="Basic residues" evidence="1">
    <location>
        <begin position="62"/>
        <end position="74"/>
    </location>
</feature>
<dbReference type="GO" id="GO:0003677">
    <property type="term" value="F:DNA binding"/>
    <property type="evidence" value="ECO:0007669"/>
    <property type="project" value="UniProtKB-KW"/>
</dbReference>
<dbReference type="AlphaFoldDB" id="A0A840BYG0"/>
<protein>
    <submittedName>
        <fullName evidence="2">DNA-binding MarR family transcriptional regulator</fullName>
    </submittedName>
</protein>
<keyword evidence="2" id="KW-0238">DNA-binding</keyword>
<organism evidence="2 3">
    <name type="scientific">Chelatococcus caeni</name>
    <dbReference type="NCBI Taxonomy" id="1348468"/>
    <lineage>
        <taxon>Bacteria</taxon>
        <taxon>Pseudomonadati</taxon>
        <taxon>Pseudomonadota</taxon>
        <taxon>Alphaproteobacteria</taxon>
        <taxon>Hyphomicrobiales</taxon>
        <taxon>Chelatococcaceae</taxon>
        <taxon>Chelatococcus</taxon>
    </lineage>
</organism>
<feature type="region of interest" description="Disordered" evidence="1">
    <location>
        <begin position="44"/>
        <end position="76"/>
    </location>
</feature>
<dbReference type="RefSeq" id="WP_156332650.1">
    <property type="nucleotide sequence ID" value="NZ_JACIEN010000003.1"/>
</dbReference>
<comment type="caution">
    <text evidence="2">The sequence shown here is derived from an EMBL/GenBank/DDBJ whole genome shotgun (WGS) entry which is preliminary data.</text>
</comment>
<sequence>MARRRKAWWLDLVALDPTPVGLDTWRPPMRRGDKHTPTAIERMKRAQRARWRREKLEQRRAAKERRRQRGKARTTRPVVTLEMKIAARLEPGRRYSQPEVIEATGLKRGSVVMRLKTMRERGLLERERNPAWRPHVYVKGLPISVQAKRAPEWLYRLTPAGEELHEAARLVI</sequence>
<dbReference type="Proteomes" id="UP000577362">
    <property type="component" value="Unassembled WGS sequence"/>
</dbReference>
<accession>A0A840BYG0</accession>
<evidence type="ECO:0000313" key="2">
    <source>
        <dbReference type="EMBL" id="MBB4017603.1"/>
    </source>
</evidence>
<dbReference type="Gene3D" id="1.10.10.10">
    <property type="entry name" value="Winged helix-like DNA-binding domain superfamily/Winged helix DNA-binding domain"/>
    <property type="match status" value="1"/>
</dbReference>
<proteinExistence type="predicted"/>
<keyword evidence="3" id="KW-1185">Reference proteome</keyword>
<dbReference type="GO" id="GO:0003700">
    <property type="term" value="F:DNA-binding transcription factor activity"/>
    <property type="evidence" value="ECO:0007669"/>
    <property type="project" value="InterPro"/>
</dbReference>
<reference evidence="2 3" key="1">
    <citation type="submission" date="2020-08" db="EMBL/GenBank/DDBJ databases">
        <title>Genomic Encyclopedia of Type Strains, Phase IV (KMG-IV): sequencing the most valuable type-strain genomes for metagenomic binning, comparative biology and taxonomic classification.</title>
        <authorList>
            <person name="Goeker M."/>
        </authorList>
    </citation>
    <scope>NUCLEOTIDE SEQUENCE [LARGE SCALE GENOMIC DNA]</scope>
    <source>
        <strain evidence="2 3">DSM 103737</strain>
    </source>
</reference>
<dbReference type="SUPFAM" id="SSF46785">
    <property type="entry name" value="Winged helix' DNA-binding domain"/>
    <property type="match status" value="1"/>
</dbReference>
<dbReference type="InterPro" id="IPR036390">
    <property type="entry name" value="WH_DNA-bd_sf"/>
</dbReference>
<gene>
    <name evidence="2" type="ORF">GGR16_002637</name>
</gene>
<name>A0A840BYG0_9HYPH</name>
<evidence type="ECO:0000313" key="3">
    <source>
        <dbReference type="Proteomes" id="UP000577362"/>
    </source>
</evidence>